<dbReference type="GO" id="GO:0006629">
    <property type="term" value="P:lipid metabolic process"/>
    <property type="evidence" value="ECO:0007669"/>
    <property type="project" value="InterPro"/>
</dbReference>
<dbReference type="PANTHER" id="PTHR31571">
    <property type="entry name" value="ALTERED INHERITANCE OF MITOCHONDRIA PROTEIN 6"/>
    <property type="match status" value="1"/>
</dbReference>
<evidence type="ECO:0000256" key="1">
    <source>
        <dbReference type="ARBA" id="ARBA00014286"/>
    </source>
</evidence>
<dbReference type="OrthoDB" id="9794455at2"/>
<gene>
    <name evidence="2" type="ORF">FSB76_03655</name>
</gene>
<dbReference type="KEGG" id="mgk:FSB76_03655"/>
<dbReference type="GO" id="GO:0008081">
    <property type="term" value="F:phosphoric diester hydrolase activity"/>
    <property type="evidence" value="ECO:0007669"/>
    <property type="project" value="InterPro"/>
</dbReference>
<sequence>MRTAIFCPKHLKLLFLSLLIFIGHNAYPQIPAISNGFAHNDYWHKRPLYDALDNGFTNIEADVYLRNNKLIVAHIFPFLKKQRTLERLYLAPLMECINGTNKEIKCPTYPLTLMIDIKSDGAKTYEALQLLLEKYKPILSGYDNGIYTQRQVTVVITGHRPYGLIKAQNSRMAFIDEDLMQVKQDTVSRNLYQTASCKYSHLLKWDGKGDFSPFERQRLRMYVLLAHKFGKKVRLWASPENEVVWRELLNCGVDLINTDRLVELKNFLQAGTKSYAKVD</sequence>
<proteinExistence type="predicted"/>
<dbReference type="PANTHER" id="PTHR31571:SF1">
    <property type="entry name" value="ALTERED INHERITANCE OF MITOCHONDRIA PROTEIN 6"/>
    <property type="match status" value="1"/>
</dbReference>
<accession>A0A5B8VWT6</accession>
<reference evidence="2 3" key="1">
    <citation type="journal article" date="2013" name="J. Microbiol.">
        <title>Mucilaginibacter ginsenosidivorax sp. nov., with ginsenoside converting activity isolated from sediment.</title>
        <authorList>
            <person name="Kim J.K."/>
            <person name="Choi T.E."/>
            <person name="Liu Q.M."/>
            <person name="Park H.Y."/>
            <person name="Yi T.H."/>
            <person name="Yoon M.H."/>
            <person name="Kim S.C."/>
            <person name="Im W.T."/>
        </authorList>
    </citation>
    <scope>NUCLEOTIDE SEQUENCE [LARGE SCALE GENOMIC DNA]</scope>
    <source>
        <strain evidence="2 3">KHI28</strain>
    </source>
</reference>
<dbReference type="SUPFAM" id="SSF51695">
    <property type="entry name" value="PLC-like phosphodiesterases"/>
    <property type="match status" value="1"/>
</dbReference>
<dbReference type="RefSeq" id="WP_147052240.1">
    <property type="nucleotide sequence ID" value="NZ_CP042437.1"/>
</dbReference>
<organism evidence="2 3">
    <name type="scientific">Mucilaginibacter ginsenosidivorax</name>
    <dbReference type="NCBI Taxonomy" id="862126"/>
    <lineage>
        <taxon>Bacteria</taxon>
        <taxon>Pseudomonadati</taxon>
        <taxon>Bacteroidota</taxon>
        <taxon>Sphingobacteriia</taxon>
        <taxon>Sphingobacteriales</taxon>
        <taxon>Sphingobacteriaceae</taxon>
        <taxon>Mucilaginibacter</taxon>
    </lineage>
</organism>
<dbReference type="Proteomes" id="UP000321362">
    <property type="component" value="Chromosome"/>
</dbReference>
<evidence type="ECO:0000313" key="2">
    <source>
        <dbReference type="EMBL" id="QEC75085.1"/>
    </source>
</evidence>
<name>A0A5B8VWT6_9SPHI</name>
<dbReference type="AlphaFoldDB" id="A0A5B8VWT6"/>
<dbReference type="Gene3D" id="3.20.20.190">
    <property type="entry name" value="Phosphatidylinositol (PI) phosphodiesterase"/>
    <property type="match status" value="1"/>
</dbReference>
<dbReference type="InterPro" id="IPR051236">
    <property type="entry name" value="HAT_RTT109-like"/>
</dbReference>
<keyword evidence="3" id="KW-1185">Reference proteome</keyword>
<dbReference type="InterPro" id="IPR017946">
    <property type="entry name" value="PLC-like_Pdiesterase_TIM-brl"/>
</dbReference>
<dbReference type="InterPro" id="IPR039559">
    <property type="entry name" value="AIM6_PI-PLC-like_dom"/>
</dbReference>
<dbReference type="CDD" id="cd08577">
    <property type="entry name" value="PI-PLCc_GDPD_SF_unchar3"/>
    <property type="match status" value="1"/>
</dbReference>
<dbReference type="EMBL" id="CP042437">
    <property type="protein sequence ID" value="QEC75085.1"/>
    <property type="molecule type" value="Genomic_DNA"/>
</dbReference>
<protein>
    <recommendedName>
        <fullName evidence="1">Altered inheritance of mitochondria protein 6</fullName>
    </recommendedName>
</protein>
<evidence type="ECO:0000313" key="3">
    <source>
        <dbReference type="Proteomes" id="UP000321362"/>
    </source>
</evidence>